<evidence type="ECO:0000256" key="8">
    <source>
        <dbReference type="ARBA" id="ARBA00023196"/>
    </source>
</evidence>
<dbReference type="Proteomes" id="UP000823912">
    <property type="component" value="Unassembled WGS sequence"/>
</dbReference>
<protein>
    <recommendedName>
        <fullName evidence="10">ATP synthase gamma chain</fullName>
    </recommendedName>
    <alternativeName>
        <fullName evidence="10">ATP synthase F1 sector gamma subunit</fullName>
    </alternativeName>
    <alternativeName>
        <fullName evidence="10">F-ATPase gamma subunit</fullName>
    </alternativeName>
</protein>
<dbReference type="Gene3D" id="3.40.1380.10">
    <property type="match status" value="1"/>
</dbReference>
<dbReference type="GO" id="GO:0046933">
    <property type="term" value="F:proton-transporting ATP synthase activity, rotational mechanism"/>
    <property type="evidence" value="ECO:0007669"/>
    <property type="project" value="UniProtKB-UniRule"/>
</dbReference>
<name>A0A9D1E8E2_9FIRM</name>
<evidence type="ECO:0000313" key="12">
    <source>
        <dbReference type="Proteomes" id="UP000823912"/>
    </source>
</evidence>
<gene>
    <name evidence="10 11" type="primary">atpG</name>
    <name evidence="11" type="ORF">IAA55_01260</name>
</gene>
<evidence type="ECO:0000256" key="10">
    <source>
        <dbReference type="HAMAP-Rule" id="MF_00815"/>
    </source>
</evidence>
<comment type="caution">
    <text evidence="11">The sequence shown here is derived from an EMBL/GenBank/DDBJ whole genome shotgun (WGS) entry which is preliminary data.</text>
</comment>
<comment type="function">
    <text evidence="1 10">Produces ATP from ADP in the presence of a proton gradient across the membrane. The gamma chain is believed to be important in regulating ATPase activity and the flow of protons through the CF(0) complex.</text>
</comment>
<dbReference type="PANTHER" id="PTHR11693:SF22">
    <property type="entry name" value="ATP SYNTHASE SUBUNIT GAMMA, MITOCHONDRIAL"/>
    <property type="match status" value="1"/>
</dbReference>
<evidence type="ECO:0000256" key="5">
    <source>
        <dbReference type="ARBA" id="ARBA00022781"/>
    </source>
</evidence>
<dbReference type="InterPro" id="IPR035968">
    <property type="entry name" value="ATP_synth_F1_ATPase_gsu"/>
</dbReference>
<dbReference type="SUPFAM" id="SSF52943">
    <property type="entry name" value="ATP synthase (F1-ATPase), gamma subunit"/>
    <property type="match status" value="1"/>
</dbReference>
<evidence type="ECO:0000256" key="9">
    <source>
        <dbReference type="ARBA" id="ARBA00023310"/>
    </source>
</evidence>
<organism evidence="11 12">
    <name type="scientific">Candidatus Pullilachnospira gallistercoris</name>
    <dbReference type="NCBI Taxonomy" id="2840911"/>
    <lineage>
        <taxon>Bacteria</taxon>
        <taxon>Bacillati</taxon>
        <taxon>Bacillota</taxon>
        <taxon>Clostridia</taxon>
        <taxon>Lachnospirales</taxon>
        <taxon>Lachnospiraceae</taxon>
        <taxon>Lachnospiraceae incertae sedis</taxon>
        <taxon>Candidatus Pullilachnospira</taxon>
    </lineage>
</organism>
<reference evidence="11" key="1">
    <citation type="submission" date="2020-10" db="EMBL/GenBank/DDBJ databases">
        <authorList>
            <person name="Gilroy R."/>
        </authorList>
    </citation>
    <scope>NUCLEOTIDE SEQUENCE</scope>
    <source>
        <strain evidence="11">ChiSjej5B23-6657</strain>
    </source>
</reference>
<dbReference type="PRINTS" id="PR00126">
    <property type="entry name" value="ATPASEGAMMA"/>
</dbReference>
<proteinExistence type="inferred from homology"/>
<dbReference type="PANTHER" id="PTHR11693">
    <property type="entry name" value="ATP SYNTHASE GAMMA CHAIN"/>
    <property type="match status" value="1"/>
</dbReference>
<evidence type="ECO:0000256" key="7">
    <source>
        <dbReference type="ARBA" id="ARBA00023136"/>
    </source>
</evidence>
<comment type="subunit">
    <text evidence="10">F-type ATPases have 2 components, CF(1) - the catalytic core - and CF(0) - the membrane proton channel. CF(1) has five subunits: alpha(3), beta(3), gamma(1), delta(1), epsilon(1). CF(0) has three main subunits: a, b and c.</text>
</comment>
<keyword evidence="9 10" id="KW-0066">ATP synthesis</keyword>
<keyword evidence="7 10" id="KW-0472">Membrane</keyword>
<keyword evidence="6 10" id="KW-0406">Ion transport</keyword>
<dbReference type="HAMAP" id="MF_00815">
    <property type="entry name" value="ATP_synth_gamma_bact"/>
    <property type="match status" value="1"/>
</dbReference>
<evidence type="ECO:0000256" key="4">
    <source>
        <dbReference type="ARBA" id="ARBA00022448"/>
    </source>
</evidence>
<sequence length="298" mass="34168">MANIREIQSRINSIKDTMKITNAMYMISSSKLTQAKKKLADTEPYFYGLQGEISRIIRHMPEMAQHPFFDARENIPAEKRKIGSIVVSADKGLAGSYNHNIFKLEEELLKTPGEHKLFVVGELGRHYFARRQVEVDTHFQYTVQKPTMHRARDIGGKIIEQFLEGELDEVYIIYTRMENSIKSEAEMVKLLPLEKSDFHEMKMPLNVHREEIQLYPSVKGVMDNIVPNYVNGMVYGCLVEAFASEHNARMMAMKSATDSATELTKELSMQYNRARQAAITQEITEVCAGARAQKNKRK</sequence>
<evidence type="ECO:0000256" key="3">
    <source>
        <dbReference type="ARBA" id="ARBA00007681"/>
    </source>
</evidence>
<dbReference type="InterPro" id="IPR000131">
    <property type="entry name" value="ATP_synth_F1_gsu"/>
</dbReference>
<dbReference type="GO" id="GO:0005524">
    <property type="term" value="F:ATP binding"/>
    <property type="evidence" value="ECO:0007669"/>
    <property type="project" value="UniProtKB-UniRule"/>
</dbReference>
<keyword evidence="10" id="KW-1003">Cell membrane</keyword>
<keyword evidence="4 10" id="KW-0813">Transport</keyword>
<dbReference type="NCBIfam" id="TIGR01146">
    <property type="entry name" value="ATPsyn_F1gamma"/>
    <property type="match status" value="1"/>
</dbReference>
<comment type="similarity">
    <text evidence="3 10">Belongs to the ATPase gamma chain family.</text>
</comment>
<keyword evidence="8 10" id="KW-0139">CF(1)</keyword>
<dbReference type="PROSITE" id="PS00153">
    <property type="entry name" value="ATPASE_GAMMA"/>
    <property type="match status" value="1"/>
</dbReference>
<dbReference type="AlphaFoldDB" id="A0A9D1E8E2"/>
<evidence type="ECO:0000313" key="11">
    <source>
        <dbReference type="EMBL" id="HIR69891.1"/>
    </source>
</evidence>
<dbReference type="GO" id="GO:0045259">
    <property type="term" value="C:proton-transporting ATP synthase complex"/>
    <property type="evidence" value="ECO:0007669"/>
    <property type="project" value="UniProtKB-KW"/>
</dbReference>
<dbReference type="CDD" id="cd12151">
    <property type="entry name" value="F1-ATPase_gamma"/>
    <property type="match status" value="1"/>
</dbReference>
<evidence type="ECO:0000256" key="6">
    <source>
        <dbReference type="ARBA" id="ARBA00023065"/>
    </source>
</evidence>
<keyword evidence="5 10" id="KW-0375">Hydrogen ion transport</keyword>
<evidence type="ECO:0000256" key="2">
    <source>
        <dbReference type="ARBA" id="ARBA00004170"/>
    </source>
</evidence>
<evidence type="ECO:0000256" key="1">
    <source>
        <dbReference type="ARBA" id="ARBA00003456"/>
    </source>
</evidence>
<comment type="subcellular location">
    <subcellularLocation>
        <location evidence="10">Cell membrane</location>
        <topology evidence="10">Peripheral membrane protein</topology>
    </subcellularLocation>
    <subcellularLocation>
        <location evidence="2">Membrane</location>
        <topology evidence="2">Peripheral membrane protein</topology>
    </subcellularLocation>
</comment>
<accession>A0A9D1E8E2</accession>
<dbReference type="GO" id="GO:0005886">
    <property type="term" value="C:plasma membrane"/>
    <property type="evidence" value="ECO:0007669"/>
    <property type="project" value="UniProtKB-SubCell"/>
</dbReference>
<reference evidence="11" key="2">
    <citation type="journal article" date="2021" name="PeerJ">
        <title>Extensive microbial diversity within the chicken gut microbiome revealed by metagenomics and culture.</title>
        <authorList>
            <person name="Gilroy R."/>
            <person name="Ravi A."/>
            <person name="Getino M."/>
            <person name="Pursley I."/>
            <person name="Horton D.L."/>
            <person name="Alikhan N.F."/>
            <person name="Baker D."/>
            <person name="Gharbi K."/>
            <person name="Hall N."/>
            <person name="Watson M."/>
            <person name="Adriaenssens E.M."/>
            <person name="Foster-Nyarko E."/>
            <person name="Jarju S."/>
            <person name="Secka A."/>
            <person name="Antonio M."/>
            <person name="Oren A."/>
            <person name="Chaudhuri R.R."/>
            <person name="La Ragione R."/>
            <person name="Hildebrand F."/>
            <person name="Pallen M.J."/>
        </authorList>
    </citation>
    <scope>NUCLEOTIDE SEQUENCE</scope>
    <source>
        <strain evidence="11">ChiSjej5B23-6657</strain>
    </source>
</reference>
<dbReference type="Gene3D" id="1.10.287.80">
    <property type="entry name" value="ATP synthase, gamma subunit, helix hairpin domain"/>
    <property type="match status" value="1"/>
</dbReference>
<dbReference type="Pfam" id="PF00231">
    <property type="entry name" value="ATP-synt"/>
    <property type="match status" value="1"/>
</dbReference>
<dbReference type="InterPro" id="IPR023632">
    <property type="entry name" value="ATP_synth_F1_gsu_CS"/>
</dbReference>
<dbReference type="GO" id="GO:0042777">
    <property type="term" value="P:proton motive force-driven plasma membrane ATP synthesis"/>
    <property type="evidence" value="ECO:0007669"/>
    <property type="project" value="UniProtKB-UniRule"/>
</dbReference>
<dbReference type="EMBL" id="DVHM01000024">
    <property type="protein sequence ID" value="HIR69891.1"/>
    <property type="molecule type" value="Genomic_DNA"/>
</dbReference>